<keyword evidence="2" id="KW-0808">Transferase</keyword>
<protein>
    <submittedName>
        <fullName evidence="2">GCN5-related N-acetyltransferase</fullName>
    </submittedName>
</protein>
<dbReference type="Gene3D" id="3.40.630.30">
    <property type="match status" value="1"/>
</dbReference>
<dbReference type="GO" id="GO:0005737">
    <property type="term" value="C:cytoplasm"/>
    <property type="evidence" value="ECO:0007669"/>
    <property type="project" value="TreeGrafter"/>
</dbReference>
<reference evidence="3" key="1">
    <citation type="submission" date="2014-09" db="EMBL/GenBank/DDBJ databases">
        <authorList>
            <person name="Gomez-Valero L."/>
        </authorList>
    </citation>
    <scope>NUCLEOTIDE SEQUENCE [LARGE SCALE GENOMIC DNA]</scope>
    <source>
        <strain evidence="3">ATCC700992</strain>
    </source>
</reference>
<feature type="domain" description="N-acetyltransferase" evidence="1">
    <location>
        <begin position="16"/>
        <end position="161"/>
    </location>
</feature>
<dbReference type="OrthoDB" id="9804153at2"/>
<evidence type="ECO:0000313" key="2">
    <source>
        <dbReference type="EMBL" id="CEG57828.1"/>
    </source>
</evidence>
<evidence type="ECO:0000259" key="1">
    <source>
        <dbReference type="Pfam" id="PF13302"/>
    </source>
</evidence>
<dbReference type="KEGG" id="lfa:LFA_2456"/>
<dbReference type="PANTHER" id="PTHR43441:SF3">
    <property type="entry name" value="ACETYLTRANSFERASE"/>
    <property type="match status" value="1"/>
</dbReference>
<accession>A0A098G5P8</accession>
<dbReference type="PANTHER" id="PTHR43441">
    <property type="entry name" value="RIBOSOMAL-PROTEIN-SERINE ACETYLTRANSFERASE"/>
    <property type="match status" value="1"/>
</dbReference>
<evidence type="ECO:0000313" key="3">
    <source>
        <dbReference type="Proteomes" id="UP000032430"/>
    </source>
</evidence>
<dbReference type="STRING" id="1212491.LFA_2456"/>
<dbReference type="GO" id="GO:0008999">
    <property type="term" value="F:protein-N-terminal-alanine acetyltransferase activity"/>
    <property type="evidence" value="ECO:0007669"/>
    <property type="project" value="TreeGrafter"/>
</dbReference>
<keyword evidence="3" id="KW-1185">Reference proteome</keyword>
<dbReference type="SUPFAM" id="SSF55729">
    <property type="entry name" value="Acyl-CoA N-acyltransferases (Nat)"/>
    <property type="match status" value="1"/>
</dbReference>
<dbReference type="InterPro" id="IPR051908">
    <property type="entry name" value="Ribosomal_N-acetyltransferase"/>
</dbReference>
<dbReference type="EMBL" id="LN614827">
    <property type="protein sequence ID" value="CEG57828.1"/>
    <property type="molecule type" value="Genomic_DNA"/>
</dbReference>
<dbReference type="AlphaFoldDB" id="A0A098G5P8"/>
<proteinExistence type="predicted"/>
<dbReference type="InterPro" id="IPR016181">
    <property type="entry name" value="Acyl_CoA_acyltransferase"/>
</dbReference>
<dbReference type="Pfam" id="PF13302">
    <property type="entry name" value="Acetyltransf_3"/>
    <property type="match status" value="1"/>
</dbReference>
<dbReference type="RefSeq" id="WP_045096253.1">
    <property type="nucleotide sequence ID" value="NZ_LN614827.1"/>
</dbReference>
<sequence length="204" mass="23436">MKPILINLPMPIITPRLLIRPTQVNDGKAVNAAILESYEELHRFMDWAKTKPSVEDSEEQARLAAANWILKRNEEPWLQLFIYDKTTGEFIGGTGFHHIIWEVPSVETGYWIRSSRAKEGLMTEAINAITQYAFKQLGVKRMAITCDLDNSRSRMIPERLNYTLEATLKSNRKKPITGEISDTLVYAKYDLDNLPNLNVNWPTE</sequence>
<dbReference type="GO" id="GO:1990189">
    <property type="term" value="F:protein N-terminal-serine acetyltransferase activity"/>
    <property type="evidence" value="ECO:0007669"/>
    <property type="project" value="TreeGrafter"/>
</dbReference>
<dbReference type="InterPro" id="IPR000182">
    <property type="entry name" value="GNAT_dom"/>
</dbReference>
<gene>
    <name evidence="2" type="ORF">LFA_2456</name>
</gene>
<dbReference type="HOGENOM" id="CLU_013985_3_0_6"/>
<organism evidence="2 3">
    <name type="scientific">Legionella fallonii LLAP-10</name>
    <dbReference type="NCBI Taxonomy" id="1212491"/>
    <lineage>
        <taxon>Bacteria</taxon>
        <taxon>Pseudomonadati</taxon>
        <taxon>Pseudomonadota</taxon>
        <taxon>Gammaproteobacteria</taxon>
        <taxon>Legionellales</taxon>
        <taxon>Legionellaceae</taxon>
        <taxon>Legionella</taxon>
    </lineage>
</organism>
<dbReference type="Proteomes" id="UP000032430">
    <property type="component" value="Chromosome I"/>
</dbReference>
<name>A0A098G5P8_9GAMM</name>